<dbReference type="GO" id="GO:0005198">
    <property type="term" value="F:structural molecule activity"/>
    <property type="evidence" value="ECO:0007669"/>
    <property type="project" value="InterPro"/>
</dbReference>
<dbReference type="NCBIfam" id="TIGR02550">
    <property type="entry name" value="flagell_flgL"/>
    <property type="match status" value="1"/>
</dbReference>
<dbReference type="InterPro" id="IPR001492">
    <property type="entry name" value="Flagellin"/>
</dbReference>
<organism evidence="2 3">
    <name type="scientific">Caloramator quimbayensis</name>
    <dbReference type="NCBI Taxonomy" id="1147123"/>
    <lineage>
        <taxon>Bacteria</taxon>
        <taxon>Bacillati</taxon>
        <taxon>Bacillota</taxon>
        <taxon>Clostridia</taxon>
        <taxon>Eubacteriales</taxon>
        <taxon>Clostridiaceae</taxon>
        <taxon>Caloramator</taxon>
    </lineage>
</organism>
<reference evidence="3" key="1">
    <citation type="submission" date="2017-02" db="EMBL/GenBank/DDBJ databases">
        <authorList>
            <person name="Varghese N."/>
            <person name="Submissions S."/>
        </authorList>
    </citation>
    <scope>NUCLEOTIDE SEQUENCE [LARGE SCALE GENOMIC DNA]</scope>
    <source>
        <strain evidence="3">USBA 833</strain>
    </source>
</reference>
<dbReference type="Proteomes" id="UP000190105">
    <property type="component" value="Unassembled WGS sequence"/>
</dbReference>
<evidence type="ECO:0000259" key="1">
    <source>
        <dbReference type="Pfam" id="PF00669"/>
    </source>
</evidence>
<sequence>MRITNKVLSKGYLDDLNRNIQNMRKYQEQLSSGHEVRRPSDDPFKVARTMELNSSIAANDRYKSNIEEGIGWLETTDKALGQINDALQRVRELTIQAGGNYTKEQRQAIQKEIDQLKDHIREVGNTAYDGRYIFGGDKTTNPPFEADVASPSGITYKGSTNGLLREFSQGVAFTIDVPGNKFESVFNVLKDISDTLNAGDSPAGKLGDLDNEMDKILNLRAEVGAKSNRLDAMKSKNEEETFNMTELLSKTQDIDIAKKVMEYKVMESVYNASLQTGAKILQPSILDFLR</sequence>
<dbReference type="EMBL" id="FUYH01000007">
    <property type="protein sequence ID" value="SKA86158.1"/>
    <property type="molecule type" value="Genomic_DNA"/>
</dbReference>
<keyword evidence="2" id="KW-0282">Flagellum</keyword>
<dbReference type="PANTHER" id="PTHR42792:SF1">
    <property type="entry name" value="FLAGELLAR HOOK-ASSOCIATED PROTEIN 3"/>
    <property type="match status" value="1"/>
</dbReference>
<dbReference type="OrthoDB" id="9758307at2"/>
<dbReference type="PANTHER" id="PTHR42792">
    <property type="entry name" value="FLAGELLIN"/>
    <property type="match status" value="1"/>
</dbReference>
<dbReference type="STRING" id="1147123.SAMN05443428_10750"/>
<proteinExistence type="predicted"/>
<keyword evidence="3" id="KW-1185">Reference proteome</keyword>
<dbReference type="GO" id="GO:0009424">
    <property type="term" value="C:bacterial-type flagellum hook"/>
    <property type="evidence" value="ECO:0007669"/>
    <property type="project" value="InterPro"/>
</dbReference>
<dbReference type="InterPro" id="IPR001029">
    <property type="entry name" value="Flagellin_N"/>
</dbReference>
<keyword evidence="2" id="KW-0966">Cell projection</keyword>
<dbReference type="AlphaFoldDB" id="A0A1T4XAM7"/>
<keyword evidence="2" id="KW-0969">Cilium</keyword>
<feature type="domain" description="Flagellin N-terminal" evidence="1">
    <location>
        <begin position="13"/>
        <end position="139"/>
    </location>
</feature>
<protein>
    <submittedName>
        <fullName evidence="2">Flagellar hook-associated protein 3 FlgL</fullName>
    </submittedName>
</protein>
<evidence type="ECO:0000313" key="3">
    <source>
        <dbReference type="Proteomes" id="UP000190105"/>
    </source>
</evidence>
<evidence type="ECO:0000313" key="2">
    <source>
        <dbReference type="EMBL" id="SKA86158.1"/>
    </source>
</evidence>
<dbReference type="PRINTS" id="PR00207">
    <property type="entry name" value="FLAGELLIN"/>
</dbReference>
<accession>A0A1T4XAM7</accession>
<name>A0A1T4XAM7_9CLOT</name>
<dbReference type="Pfam" id="PF00669">
    <property type="entry name" value="Flagellin_N"/>
    <property type="match status" value="1"/>
</dbReference>
<dbReference type="Gene3D" id="1.20.1330.10">
    <property type="entry name" value="f41 fragment of flagellin, N-terminal domain"/>
    <property type="match status" value="1"/>
</dbReference>
<dbReference type="SUPFAM" id="SSF64518">
    <property type="entry name" value="Phase 1 flagellin"/>
    <property type="match status" value="1"/>
</dbReference>
<dbReference type="RefSeq" id="WP_078696201.1">
    <property type="nucleotide sequence ID" value="NZ_FUYH01000007.1"/>
</dbReference>
<dbReference type="InterPro" id="IPR013384">
    <property type="entry name" value="Flagell_FlgL"/>
</dbReference>
<gene>
    <name evidence="2" type="ORF">SAMN05443428_10750</name>
</gene>
<dbReference type="GO" id="GO:0071973">
    <property type="term" value="P:bacterial-type flagellum-dependent cell motility"/>
    <property type="evidence" value="ECO:0007669"/>
    <property type="project" value="InterPro"/>
</dbReference>